<evidence type="ECO:0000256" key="1">
    <source>
        <dbReference type="ARBA" id="ARBA00022676"/>
    </source>
</evidence>
<dbReference type="PANTHER" id="PTHR37469:SF2">
    <property type="entry name" value="CELLOBIONIC ACID PHOSPHORYLASE"/>
    <property type="match status" value="1"/>
</dbReference>
<dbReference type="Pfam" id="PF17167">
    <property type="entry name" value="Glyco_hydro_94"/>
    <property type="match status" value="2"/>
</dbReference>
<comment type="caution">
    <text evidence="4">The sequence shown here is derived from an EMBL/GenBank/DDBJ whole genome shotgun (WGS) entry which is preliminary data.</text>
</comment>
<name>A0ABT2Y5Z8_9MOLU</name>
<keyword evidence="5" id="KW-1185">Reference proteome</keyword>
<dbReference type="Gene3D" id="2.70.98.40">
    <property type="entry name" value="Glycoside hydrolase, family 65, N-terminal domain"/>
    <property type="match status" value="1"/>
</dbReference>
<accession>A0ABT2Y5Z8</accession>
<dbReference type="Proteomes" id="UP001177160">
    <property type="component" value="Unassembled WGS sequence"/>
</dbReference>
<dbReference type="InterPro" id="IPR012341">
    <property type="entry name" value="6hp_glycosidase-like_sf"/>
</dbReference>
<feature type="domain" description="Glycosyl hydrolase 94 catalytic" evidence="3">
    <location>
        <begin position="337"/>
        <end position="525"/>
    </location>
</feature>
<dbReference type="InterPro" id="IPR008928">
    <property type="entry name" value="6-hairpin_glycosidase_sf"/>
</dbReference>
<sequence length="836" mass="95083">MGTINKYNLKGFNGYYFPLFNKTGFMSYVTPTLSGDIKLDYHHYVTEPFSEKDLVNSLFSRNIIFSVDGKSYHLNGNTALQQNDSIDLEVGPLYQIVTRKNKAHQIEITSFIVNDEPIEVHQVVFTNLKKSAVELKVLTASPLYGRSADNLRDHRHVTSLLNRVWVKDHLIQLNPTLSFDERGHKPNDVFYGFHAKSEDLKIEAYYPSLDEFIGNGNLLFPKPRQASNVGDCVEGYEAMGGIQFETVNVLPNASVTLYMGFSASYEDELASLNRFLNKKAFNQAFEASKTYWLDEVSRLQFTYGSASKTALLDMVAIQPILRRFFGNSYMPHHDYGKGGKGWRDLWQDLLSLIMYNDPTVKESLVNNFAGIRIDGSNATIIGSKKGEFKADRNNIVRVWSDHGAWPLITTLMYVHETGDLDFLWINTPYFDDQFTHYTKQTKQNFPKDYVLRVNNQPYQGTIYEHLLLENVVAALNIGEQGFIKLEDADWNDGLDMATKRGETLAFTHFYANNLRMLAEILEVSNQPQITLFKSLAELSLNVHKHANLERFFDDVRQFHGEVVSADTQALIRALKAKAKAMIKHLESFGVHPNGALQSYIDNDGLFLDRKDTLSLTGQAMALLSETVSKKRAARIAIETKKALFDANIGGYKLNSNFNEVKLNMGRAYGFAYGHKENGAVFSHMAVMYAYGLYQYDLVAYGHQAINALMNRAIHKDANMLAGIPEYFTPKGEGKYSYLTGSASWLLKLLRTEVFGIQMHLGTLTLHPKLMKSDFIDGKASIETYLFGQKRRITYHNPKGLSYGKYEIRSIHMNQRLVPNYFVELEGDLEVLLDERY</sequence>
<keyword evidence="2" id="KW-0808">Transferase</keyword>
<evidence type="ECO:0000313" key="5">
    <source>
        <dbReference type="Proteomes" id="UP001177160"/>
    </source>
</evidence>
<dbReference type="SUPFAM" id="SSF48208">
    <property type="entry name" value="Six-hairpin glycosidases"/>
    <property type="match status" value="1"/>
</dbReference>
<dbReference type="RefSeq" id="WP_263608346.1">
    <property type="nucleotide sequence ID" value="NZ_JAOVQM010000003.1"/>
</dbReference>
<dbReference type="InterPro" id="IPR052047">
    <property type="entry name" value="GH94_Enzymes"/>
</dbReference>
<protein>
    <recommendedName>
        <fullName evidence="3">Glycosyl hydrolase 94 catalytic domain-containing protein</fullName>
    </recommendedName>
</protein>
<dbReference type="PANTHER" id="PTHR37469">
    <property type="entry name" value="CELLOBIONIC ACID PHOSPHORYLASE-RELATED"/>
    <property type="match status" value="1"/>
</dbReference>
<organism evidence="4 5">
    <name type="scientific">Paracholeplasma manati</name>
    <dbReference type="NCBI Taxonomy" id="591373"/>
    <lineage>
        <taxon>Bacteria</taxon>
        <taxon>Bacillati</taxon>
        <taxon>Mycoplasmatota</taxon>
        <taxon>Mollicutes</taxon>
        <taxon>Acholeplasmatales</taxon>
        <taxon>Acholeplasmataceae</taxon>
        <taxon>Paracholeplasma</taxon>
    </lineage>
</organism>
<evidence type="ECO:0000259" key="3">
    <source>
        <dbReference type="Pfam" id="PF17167"/>
    </source>
</evidence>
<evidence type="ECO:0000313" key="4">
    <source>
        <dbReference type="EMBL" id="MCV2232165.1"/>
    </source>
</evidence>
<dbReference type="Gene3D" id="1.50.10.10">
    <property type="match status" value="1"/>
</dbReference>
<gene>
    <name evidence="4" type="ORF">N7548_04915</name>
</gene>
<reference evidence="4" key="1">
    <citation type="submission" date="2022-09" db="EMBL/GenBank/DDBJ databases">
        <title>Novel Mycoplasma species identified in domestic and wild animals.</title>
        <authorList>
            <person name="Volokhov D.V."/>
            <person name="Furtak V.A."/>
            <person name="Zagorodnyaya T.A."/>
        </authorList>
    </citation>
    <scope>NUCLEOTIDE SEQUENCE</scope>
    <source>
        <strain evidence="4">Oakley</strain>
    </source>
</reference>
<dbReference type="InterPro" id="IPR033432">
    <property type="entry name" value="GH94_catalytic"/>
</dbReference>
<evidence type="ECO:0000256" key="2">
    <source>
        <dbReference type="ARBA" id="ARBA00022679"/>
    </source>
</evidence>
<feature type="domain" description="Glycosyl hydrolase 94 catalytic" evidence="3">
    <location>
        <begin position="611"/>
        <end position="749"/>
    </location>
</feature>
<dbReference type="InterPro" id="IPR037018">
    <property type="entry name" value="GH65_N"/>
</dbReference>
<dbReference type="EMBL" id="JAOVQM010000003">
    <property type="protein sequence ID" value="MCV2232165.1"/>
    <property type="molecule type" value="Genomic_DNA"/>
</dbReference>
<proteinExistence type="predicted"/>
<keyword evidence="1" id="KW-0328">Glycosyltransferase</keyword>